<dbReference type="Pfam" id="PF00246">
    <property type="entry name" value="Peptidase_M14"/>
    <property type="match status" value="1"/>
</dbReference>
<evidence type="ECO:0000256" key="3">
    <source>
        <dbReference type="PROSITE-ProRule" id="PRU01379"/>
    </source>
</evidence>
<comment type="similarity">
    <text evidence="2 3">Belongs to the peptidase M14 family.</text>
</comment>
<feature type="region of interest" description="Disordered" evidence="4">
    <location>
        <begin position="430"/>
        <end position="480"/>
    </location>
</feature>
<dbReference type="InterPro" id="IPR000834">
    <property type="entry name" value="Peptidase_M14"/>
</dbReference>
<evidence type="ECO:0000256" key="1">
    <source>
        <dbReference type="ARBA" id="ARBA00001947"/>
    </source>
</evidence>
<feature type="compositionally biased region" description="Basic residues" evidence="4">
    <location>
        <begin position="461"/>
        <end position="473"/>
    </location>
</feature>
<name>S9TDE4_9TRYP</name>
<keyword evidence="7" id="KW-1185">Reference proteome</keyword>
<feature type="active site" description="Proton donor/acceptor" evidence="3">
    <location>
        <position position="266"/>
    </location>
</feature>
<dbReference type="GO" id="GO:0006508">
    <property type="term" value="P:proteolysis"/>
    <property type="evidence" value="ECO:0007669"/>
    <property type="project" value="InterPro"/>
</dbReference>
<evidence type="ECO:0000313" key="7">
    <source>
        <dbReference type="Proteomes" id="UP000015354"/>
    </source>
</evidence>
<dbReference type="SUPFAM" id="SSF53187">
    <property type="entry name" value="Zn-dependent exopeptidases"/>
    <property type="match status" value="1"/>
</dbReference>
<dbReference type="Gene3D" id="3.40.630.10">
    <property type="entry name" value="Zn peptidases"/>
    <property type="match status" value="1"/>
</dbReference>
<sequence length="480" mass="52708">MTVTDAMRDANPSLIYFHREMLCRSLDGRAIDLLTISDLRGIDLSTRIGLLGPERNIPLSSATGKAQGGTRRPYRFRNKTFVVLTARVHPGECPGSHMMHGALSFLLEPRDPRALMLREKFVFLIVPMINPDGVVRGHSRVDAAGVDLNRMYSTPSPVRHPAPFCLRQLVLPIARENKLSLFVDMHAHANRKGTFLYGNGLEGKRQVQNLLYAKLVALNTPYLEFTSCNYSEANMFAVSKSGKGKESSARIVWYLETGCVHSYAIEASHVAGRFLNTLPRHPALAAEDLPPDQLTPRYTPATFGDTGKAVLLGLLDLHNCNPWSRLLLTTAQTLKGMEAYIERQLMVEAAEKLFVLAYRDGTRGESANAAAASASSILQRIMLSLPPEEIPDKLTIRGVRTLPPVTVKGVREFLPMETAIALLAQTPAAGPPRSIACPRVRSTSPRSRSSCVDVPAEIVARRHTNGAKKRQASRSKSSSA</sequence>
<accession>S9TDE4</accession>
<dbReference type="PROSITE" id="PS52035">
    <property type="entry name" value="PEPTIDASE_M14"/>
    <property type="match status" value="1"/>
</dbReference>
<comment type="cofactor">
    <cofactor evidence="1">
        <name>Zn(2+)</name>
        <dbReference type="ChEBI" id="CHEBI:29105"/>
    </cofactor>
</comment>
<dbReference type="GO" id="GO:0008270">
    <property type="term" value="F:zinc ion binding"/>
    <property type="evidence" value="ECO:0007669"/>
    <property type="project" value="InterPro"/>
</dbReference>
<dbReference type="InterPro" id="IPR034286">
    <property type="entry name" value="M14_AGBL5-like"/>
</dbReference>
<organism evidence="6 7">
    <name type="scientific">Strigomonas culicis</name>
    <dbReference type="NCBI Taxonomy" id="28005"/>
    <lineage>
        <taxon>Eukaryota</taxon>
        <taxon>Discoba</taxon>
        <taxon>Euglenozoa</taxon>
        <taxon>Kinetoplastea</taxon>
        <taxon>Metakinetoplastina</taxon>
        <taxon>Trypanosomatida</taxon>
        <taxon>Trypanosomatidae</taxon>
        <taxon>Strigomonadinae</taxon>
        <taxon>Strigomonas</taxon>
    </lineage>
</organism>
<dbReference type="Proteomes" id="UP000015354">
    <property type="component" value="Unassembled WGS sequence"/>
</dbReference>
<comment type="caution">
    <text evidence="6">The sequence shown here is derived from an EMBL/GenBank/DDBJ whole genome shotgun (WGS) entry which is preliminary data.</text>
</comment>
<feature type="compositionally biased region" description="Low complexity" evidence="4">
    <location>
        <begin position="437"/>
        <end position="452"/>
    </location>
</feature>
<proteinExistence type="inferred from homology"/>
<evidence type="ECO:0000256" key="4">
    <source>
        <dbReference type="SAM" id="MobiDB-lite"/>
    </source>
</evidence>
<evidence type="ECO:0000259" key="5">
    <source>
        <dbReference type="PROSITE" id="PS52035"/>
    </source>
</evidence>
<dbReference type="InterPro" id="IPR050821">
    <property type="entry name" value="Cytosolic_carboxypeptidase"/>
</dbReference>
<evidence type="ECO:0000256" key="2">
    <source>
        <dbReference type="ARBA" id="ARBA00005988"/>
    </source>
</evidence>
<dbReference type="PANTHER" id="PTHR12756">
    <property type="entry name" value="CYTOSOLIC CARBOXYPEPTIDASE"/>
    <property type="match status" value="1"/>
</dbReference>
<protein>
    <submittedName>
        <fullName evidence="6">Metallo-peptidase, Clan MC, Family M14</fullName>
    </submittedName>
</protein>
<reference evidence="6 7" key="1">
    <citation type="journal article" date="2013" name="PLoS ONE">
        <title>Predicting the Proteins of Angomonas deanei, Strigomonas culicis and Their Respective Endosymbionts Reveals New Aspects of the Trypanosomatidae Family.</title>
        <authorList>
            <person name="Motta M.C."/>
            <person name="Martins A.C."/>
            <person name="de Souza S.S."/>
            <person name="Catta-Preta C.M."/>
            <person name="Silva R."/>
            <person name="Klein C.C."/>
            <person name="de Almeida L.G."/>
            <person name="de Lima Cunha O."/>
            <person name="Ciapina L.P."/>
            <person name="Brocchi M."/>
            <person name="Colabardini A.C."/>
            <person name="de Araujo Lima B."/>
            <person name="Machado C.R."/>
            <person name="de Almeida Soares C.M."/>
            <person name="Probst C.M."/>
            <person name="de Menezes C.B."/>
            <person name="Thompson C.E."/>
            <person name="Bartholomeu D.C."/>
            <person name="Gradia D.F."/>
            <person name="Pavoni D.P."/>
            <person name="Grisard E.C."/>
            <person name="Fantinatti-Garboggini F."/>
            <person name="Marchini F.K."/>
            <person name="Rodrigues-Luiz G.F."/>
            <person name="Wagner G."/>
            <person name="Goldman G.H."/>
            <person name="Fietto J.L."/>
            <person name="Elias M.C."/>
            <person name="Goldman M.H."/>
            <person name="Sagot M.F."/>
            <person name="Pereira M."/>
            <person name="Stoco P.H."/>
            <person name="de Mendonca-Neto R.P."/>
            <person name="Teixeira S.M."/>
            <person name="Maciel T.E."/>
            <person name="de Oliveira Mendes T.A."/>
            <person name="Urmenyi T.P."/>
            <person name="de Souza W."/>
            <person name="Schenkman S."/>
            <person name="de Vasconcelos A.T."/>
        </authorList>
    </citation>
    <scope>NUCLEOTIDE SEQUENCE [LARGE SCALE GENOMIC DNA]</scope>
</reference>
<gene>
    <name evidence="6" type="ORF">STCU_11594</name>
</gene>
<dbReference type="CDD" id="cd06236">
    <property type="entry name" value="M14_AGBL5_like"/>
    <property type="match status" value="1"/>
</dbReference>
<dbReference type="GO" id="GO:0004181">
    <property type="term" value="F:metallocarboxypeptidase activity"/>
    <property type="evidence" value="ECO:0007669"/>
    <property type="project" value="InterPro"/>
</dbReference>
<dbReference type="OrthoDB" id="10253041at2759"/>
<evidence type="ECO:0000313" key="6">
    <source>
        <dbReference type="EMBL" id="EPY16032.1"/>
    </source>
</evidence>
<dbReference type="PANTHER" id="PTHR12756:SF46">
    <property type="entry name" value="CYTOSOLIC CARBOXYPEPTIDASE-LIKE PROTEIN 5"/>
    <property type="match status" value="1"/>
</dbReference>
<feature type="domain" description="Peptidase M14" evidence="5">
    <location>
        <begin position="1"/>
        <end position="318"/>
    </location>
</feature>
<dbReference type="AlphaFoldDB" id="S9TDE4"/>
<dbReference type="EMBL" id="ATMH01011586">
    <property type="protein sequence ID" value="EPY16032.1"/>
    <property type="molecule type" value="Genomic_DNA"/>
</dbReference>